<feature type="transmembrane region" description="Helical" evidence="8">
    <location>
        <begin position="532"/>
        <end position="553"/>
    </location>
</feature>
<dbReference type="Gene3D" id="3.30.200.20">
    <property type="entry name" value="Phosphorylase Kinase, domain 1"/>
    <property type="match status" value="1"/>
</dbReference>
<dbReference type="RefSeq" id="WP_386159360.1">
    <property type="nucleotide sequence ID" value="NZ_JBHMBS010000010.1"/>
</dbReference>
<feature type="domain" description="Protein kinase" evidence="9">
    <location>
        <begin position="20"/>
        <end position="271"/>
    </location>
</feature>
<evidence type="ECO:0000256" key="1">
    <source>
        <dbReference type="ARBA" id="ARBA00022679"/>
    </source>
</evidence>
<dbReference type="InterPro" id="IPR029050">
    <property type="entry name" value="Immunoprotect_excell_Ig-like"/>
</dbReference>
<evidence type="ECO:0000313" key="10">
    <source>
        <dbReference type="EMBL" id="MFB9678316.1"/>
    </source>
</evidence>
<dbReference type="InterPro" id="IPR017441">
    <property type="entry name" value="Protein_kinase_ATP_BS"/>
</dbReference>
<keyword evidence="11" id="KW-1185">Reference proteome</keyword>
<keyword evidence="5 6" id="KW-0067">ATP-binding</keyword>
<keyword evidence="8" id="KW-0472">Membrane</keyword>
<dbReference type="Proteomes" id="UP001589610">
    <property type="component" value="Unassembled WGS sequence"/>
</dbReference>
<sequence>MNQPGVEGLRPADPEQIGSYRLLGRLGEGGMGTVYLALAPTGRPVALKVVKAEFAIEEGFAARFHTEVENARRVASFCTAQVLDNGNDDDGRPYMVTEYIPGTPLSRQIIEHGALEQGTLHGVALGVAAALAAIHVAGLVHRDLKPANVILSMSGPRVIDFGIARALDSTHSFTRSGEVLGSPGWWAPEQVRGLEITPAADVFAWGCMVAYAGNGRHPYGRGDMMTMATRLLTTPPDLGALPAPLNDLVRRATEMDPYQRPSAQDLLIALVGGGIAAPAAPAPARADPPTLIATDMLNESWEPPANVEPDSTQTLSALNLEAGFTDPATAPTPIPGSVPDWDPADSPSVPASSAPGATLASAPPETTAPSGASGASGASPSEPSGASTTPPASGSRTAPVSPVSPVSPASPSGPSGSPGAPGSPTAPEWTPSPNPLPYPMRAEPTTSPSRPFTNPFHAPPSGQAAGLAPGPDPGQGRGQAQGPQGPQGQGQVQRRIQGQAPGQAPTLPPTGFQVPPGSNTPDAKGSAPRRRWLFAGLAVLAALAVTVVVLMNIPGGNANDQGRAGTATPGVAGRTGDLAGTGAGDVGRKITTGSFIEDPQLIVPRTPACGLTSYGNATPAKGRFCAVPLTLINTGGEQVRLGDTAAITLTDDRGSAHTPERVSTALPPALPPGTKVEAVLVFDLPPARKPVKLTGVLIQGGRNIEVRLS</sequence>
<feature type="region of interest" description="Disordered" evidence="7">
    <location>
        <begin position="324"/>
        <end position="527"/>
    </location>
</feature>
<name>A0ABV5TJ59_9ACTN</name>
<dbReference type="Gene3D" id="2.60.40.1240">
    <property type="match status" value="1"/>
</dbReference>
<organism evidence="10 11">
    <name type="scientific">Streptosporangium vulgare</name>
    <dbReference type="NCBI Taxonomy" id="46190"/>
    <lineage>
        <taxon>Bacteria</taxon>
        <taxon>Bacillati</taxon>
        <taxon>Actinomycetota</taxon>
        <taxon>Actinomycetes</taxon>
        <taxon>Streptosporangiales</taxon>
        <taxon>Streptosporangiaceae</taxon>
        <taxon>Streptosporangium</taxon>
    </lineage>
</organism>
<accession>A0ABV5TJ59</accession>
<evidence type="ECO:0000256" key="4">
    <source>
        <dbReference type="ARBA" id="ARBA00022777"/>
    </source>
</evidence>
<feature type="compositionally biased region" description="Low complexity" evidence="7">
    <location>
        <begin position="337"/>
        <end position="355"/>
    </location>
</feature>
<keyword evidence="3 6" id="KW-0547">Nucleotide-binding</keyword>
<feature type="binding site" evidence="6">
    <location>
        <position position="48"/>
    </location>
    <ligand>
        <name>ATP</name>
        <dbReference type="ChEBI" id="CHEBI:30616"/>
    </ligand>
</feature>
<evidence type="ECO:0000256" key="3">
    <source>
        <dbReference type="ARBA" id="ARBA00022741"/>
    </source>
</evidence>
<evidence type="ECO:0000313" key="11">
    <source>
        <dbReference type="Proteomes" id="UP001589610"/>
    </source>
</evidence>
<keyword evidence="8" id="KW-1133">Transmembrane helix</keyword>
<dbReference type="PANTHER" id="PTHR43289:SF34">
    <property type="entry name" value="SERINE_THREONINE-PROTEIN KINASE YBDM-RELATED"/>
    <property type="match status" value="1"/>
</dbReference>
<dbReference type="InterPro" id="IPR000719">
    <property type="entry name" value="Prot_kinase_dom"/>
</dbReference>
<proteinExistence type="predicted"/>
<evidence type="ECO:0000256" key="7">
    <source>
        <dbReference type="SAM" id="MobiDB-lite"/>
    </source>
</evidence>
<dbReference type="Gene3D" id="1.10.510.10">
    <property type="entry name" value="Transferase(Phosphotransferase) domain 1"/>
    <property type="match status" value="1"/>
</dbReference>
<dbReference type="PANTHER" id="PTHR43289">
    <property type="entry name" value="MITOGEN-ACTIVATED PROTEIN KINASE KINASE KINASE 20-RELATED"/>
    <property type="match status" value="1"/>
</dbReference>
<dbReference type="InterPro" id="IPR011009">
    <property type="entry name" value="Kinase-like_dom_sf"/>
</dbReference>
<keyword evidence="8" id="KW-0812">Transmembrane</keyword>
<dbReference type="GO" id="GO:0016301">
    <property type="term" value="F:kinase activity"/>
    <property type="evidence" value="ECO:0007669"/>
    <property type="project" value="UniProtKB-KW"/>
</dbReference>
<feature type="compositionally biased region" description="Low complexity" evidence="7">
    <location>
        <begin position="365"/>
        <end position="427"/>
    </location>
</feature>
<protein>
    <submittedName>
        <fullName evidence="10">Protein kinase</fullName>
    </submittedName>
</protein>
<evidence type="ECO:0000259" key="9">
    <source>
        <dbReference type="PROSITE" id="PS50011"/>
    </source>
</evidence>
<evidence type="ECO:0000256" key="2">
    <source>
        <dbReference type="ARBA" id="ARBA00022729"/>
    </source>
</evidence>
<keyword evidence="4 10" id="KW-0418">Kinase</keyword>
<dbReference type="PROSITE" id="PS00107">
    <property type="entry name" value="PROTEIN_KINASE_ATP"/>
    <property type="match status" value="1"/>
</dbReference>
<dbReference type="SMART" id="SM00220">
    <property type="entry name" value="S_TKc"/>
    <property type="match status" value="1"/>
</dbReference>
<keyword evidence="1" id="KW-0808">Transferase</keyword>
<evidence type="ECO:0000256" key="6">
    <source>
        <dbReference type="PROSITE-ProRule" id="PRU10141"/>
    </source>
</evidence>
<dbReference type="PROSITE" id="PS00108">
    <property type="entry name" value="PROTEIN_KINASE_ST"/>
    <property type="match status" value="1"/>
</dbReference>
<gene>
    <name evidence="10" type="ORF">ACFFRH_22770</name>
</gene>
<reference evidence="10 11" key="1">
    <citation type="submission" date="2024-09" db="EMBL/GenBank/DDBJ databases">
        <authorList>
            <person name="Sun Q."/>
            <person name="Mori K."/>
        </authorList>
    </citation>
    <scope>NUCLEOTIDE SEQUENCE [LARGE SCALE GENOMIC DNA]</scope>
    <source>
        <strain evidence="10 11">JCM 3028</strain>
    </source>
</reference>
<dbReference type="InterPro" id="IPR008271">
    <property type="entry name" value="Ser/Thr_kinase_AS"/>
</dbReference>
<dbReference type="SUPFAM" id="SSF56112">
    <property type="entry name" value="Protein kinase-like (PK-like)"/>
    <property type="match status" value="1"/>
</dbReference>
<evidence type="ECO:0000256" key="5">
    <source>
        <dbReference type="ARBA" id="ARBA00022840"/>
    </source>
</evidence>
<keyword evidence="2" id="KW-0732">Signal</keyword>
<dbReference type="CDD" id="cd14014">
    <property type="entry name" value="STKc_PknB_like"/>
    <property type="match status" value="1"/>
</dbReference>
<dbReference type="Pfam" id="PF00069">
    <property type="entry name" value="Pkinase"/>
    <property type="match status" value="1"/>
</dbReference>
<feature type="compositionally biased region" description="Low complexity" evidence="7">
    <location>
        <begin position="480"/>
        <end position="500"/>
    </location>
</feature>
<dbReference type="EMBL" id="JBHMBS010000010">
    <property type="protein sequence ID" value="MFB9678316.1"/>
    <property type="molecule type" value="Genomic_DNA"/>
</dbReference>
<evidence type="ECO:0000256" key="8">
    <source>
        <dbReference type="SAM" id="Phobius"/>
    </source>
</evidence>
<comment type="caution">
    <text evidence="10">The sequence shown here is derived from an EMBL/GenBank/DDBJ whole genome shotgun (WGS) entry which is preliminary data.</text>
</comment>
<dbReference type="PROSITE" id="PS50011">
    <property type="entry name" value="PROTEIN_KINASE_DOM"/>
    <property type="match status" value="1"/>
</dbReference>